<dbReference type="EMBL" id="MN739425">
    <property type="protein sequence ID" value="QHT04246.1"/>
    <property type="molecule type" value="Genomic_DNA"/>
</dbReference>
<protein>
    <recommendedName>
        <fullName evidence="2">Glycosyltransferase</fullName>
    </recommendedName>
</protein>
<dbReference type="Pfam" id="PF09612">
    <property type="entry name" value="HtrL_YibB"/>
    <property type="match status" value="1"/>
</dbReference>
<reference evidence="1" key="1">
    <citation type="journal article" date="2020" name="Nature">
        <title>Giant virus diversity and host interactions through global metagenomics.</title>
        <authorList>
            <person name="Schulz F."/>
            <person name="Roux S."/>
            <person name="Paez-Espino D."/>
            <person name="Jungbluth S."/>
            <person name="Walsh D.A."/>
            <person name="Denef V.J."/>
            <person name="McMahon K.D."/>
            <person name="Konstantinidis K.T."/>
            <person name="Eloe-Fadrosh E.A."/>
            <person name="Kyrpides N.C."/>
            <person name="Woyke T."/>
        </authorList>
    </citation>
    <scope>NUCLEOTIDE SEQUENCE</scope>
    <source>
        <strain evidence="1">GVMAG-M-3300021185-45</strain>
    </source>
</reference>
<sequence length="262" mass="31514">METTIVTAFFDINRKEKGDGRSIEEYLQWIKKTLLLNCKLYVVTEKKFVKFIEENRPKDFPLIIKEDILENSSFYKYKSRMQDILNSEEYKRRISYPDRVECKLAEYNIIQYGKFGWLNRAIKENPYNTNYFFWMDIGISRFFYNMNPMNSYPSLNNNLIVNSKNKFIVQQRDDLQRYNIDENFIWKADNLFKGGMFGGYKDIVLKVEKKIEEIFEKEMLEKNNVNNEQLALAILWKKKPDLFNVIGDIQRHPCIILHLLNK</sequence>
<evidence type="ECO:0008006" key="2">
    <source>
        <dbReference type="Google" id="ProtNLM"/>
    </source>
</evidence>
<dbReference type="AlphaFoldDB" id="A0A6C0CHI6"/>
<name>A0A6C0CHI6_9ZZZZ</name>
<dbReference type="InterPro" id="IPR011735">
    <property type="entry name" value="WlaTC/HtrL_glycosyltransf"/>
</dbReference>
<evidence type="ECO:0000313" key="1">
    <source>
        <dbReference type="EMBL" id="QHT04246.1"/>
    </source>
</evidence>
<accession>A0A6C0CHI6</accession>
<proteinExistence type="predicted"/>
<organism evidence="1">
    <name type="scientific">viral metagenome</name>
    <dbReference type="NCBI Taxonomy" id="1070528"/>
    <lineage>
        <taxon>unclassified sequences</taxon>
        <taxon>metagenomes</taxon>
        <taxon>organismal metagenomes</taxon>
    </lineage>
</organism>